<dbReference type="EMBL" id="JBAMIC010000004">
    <property type="protein sequence ID" value="KAK7107998.1"/>
    <property type="molecule type" value="Genomic_DNA"/>
</dbReference>
<sequence>MKKMLKRKKRLFQRAGASKIWSPYRKFQKHCKQVLRRAEWQYINSTKQEGLNKHDTKLFWRFIKSRKQDSTGVAPLKEKGKLHSESQPKADILLKQFKSVFIKASNTPLKEKGQLHSESQPKADILLKQFKSVFIKASNTPLKEKGKLHSESQPKADILLKQFKSVFIKASNTPLKEKGQLHSESQPKADIPLETVQVSVYQGLQHHPPQPGTPTCHHPNHHRHHPWCSKAATHPETPTCHHPNHHHHHPWCSKSINQSI</sequence>
<gene>
    <name evidence="2" type="ORF">V1264_015804</name>
</gene>
<name>A0AAN9BML3_9CAEN</name>
<protein>
    <submittedName>
        <fullName evidence="2">Uncharacterized protein</fullName>
    </submittedName>
</protein>
<keyword evidence="3" id="KW-1185">Reference proteome</keyword>
<reference evidence="2 3" key="1">
    <citation type="submission" date="2024-02" db="EMBL/GenBank/DDBJ databases">
        <title>Chromosome-scale genome assembly of the rough periwinkle Littorina saxatilis.</title>
        <authorList>
            <person name="De Jode A."/>
            <person name="Faria R."/>
            <person name="Formenti G."/>
            <person name="Sims Y."/>
            <person name="Smith T.P."/>
            <person name="Tracey A."/>
            <person name="Wood J.M.D."/>
            <person name="Zagrodzka Z.B."/>
            <person name="Johannesson K."/>
            <person name="Butlin R.K."/>
            <person name="Leder E.H."/>
        </authorList>
    </citation>
    <scope>NUCLEOTIDE SEQUENCE [LARGE SCALE GENOMIC DNA]</scope>
    <source>
        <strain evidence="2">Snail1</strain>
        <tissue evidence="2">Muscle</tissue>
    </source>
</reference>
<dbReference type="AlphaFoldDB" id="A0AAN9BML3"/>
<evidence type="ECO:0000313" key="3">
    <source>
        <dbReference type="Proteomes" id="UP001374579"/>
    </source>
</evidence>
<evidence type="ECO:0000256" key="1">
    <source>
        <dbReference type="SAM" id="MobiDB-lite"/>
    </source>
</evidence>
<feature type="compositionally biased region" description="Basic residues" evidence="1">
    <location>
        <begin position="242"/>
        <end position="251"/>
    </location>
</feature>
<dbReference type="Proteomes" id="UP001374579">
    <property type="component" value="Unassembled WGS sequence"/>
</dbReference>
<organism evidence="2 3">
    <name type="scientific">Littorina saxatilis</name>
    <dbReference type="NCBI Taxonomy" id="31220"/>
    <lineage>
        <taxon>Eukaryota</taxon>
        <taxon>Metazoa</taxon>
        <taxon>Spiralia</taxon>
        <taxon>Lophotrochozoa</taxon>
        <taxon>Mollusca</taxon>
        <taxon>Gastropoda</taxon>
        <taxon>Caenogastropoda</taxon>
        <taxon>Littorinimorpha</taxon>
        <taxon>Littorinoidea</taxon>
        <taxon>Littorinidae</taxon>
        <taxon>Littorina</taxon>
    </lineage>
</organism>
<proteinExistence type="predicted"/>
<feature type="region of interest" description="Disordered" evidence="1">
    <location>
        <begin position="238"/>
        <end position="260"/>
    </location>
</feature>
<evidence type="ECO:0000313" key="2">
    <source>
        <dbReference type="EMBL" id="KAK7107998.1"/>
    </source>
</evidence>
<feature type="region of interest" description="Disordered" evidence="1">
    <location>
        <begin position="205"/>
        <end position="225"/>
    </location>
</feature>
<accession>A0AAN9BML3</accession>
<comment type="caution">
    <text evidence="2">The sequence shown here is derived from an EMBL/GenBank/DDBJ whole genome shotgun (WGS) entry which is preliminary data.</text>
</comment>